<keyword evidence="5" id="KW-1003">Cell membrane</keyword>
<feature type="transmembrane region" description="Helical" evidence="12">
    <location>
        <begin position="402"/>
        <end position="423"/>
    </location>
</feature>
<protein>
    <recommendedName>
        <fullName evidence="4">Glucans biosynthesis glucosyltransferase H</fullName>
    </recommendedName>
</protein>
<comment type="similarity">
    <text evidence="3">Belongs to the glycosyltransferase 2 family. OpgH subfamily.</text>
</comment>
<keyword evidence="11 12" id="KW-0472">Membrane</keyword>
<dbReference type="InterPro" id="IPR001173">
    <property type="entry name" value="Glyco_trans_2-like"/>
</dbReference>
<comment type="pathway">
    <text evidence="2">Glycan metabolism; osmoregulated periplasmic glucan (OPG) biosynthesis.</text>
</comment>
<keyword evidence="6" id="KW-0997">Cell inner membrane</keyword>
<dbReference type="GO" id="GO:0016758">
    <property type="term" value="F:hexosyltransferase activity"/>
    <property type="evidence" value="ECO:0007669"/>
    <property type="project" value="TreeGrafter"/>
</dbReference>
<dbReference type="NCBIfam" id="NF003958">
    <property type="entry name" value="PRK05454.2-1"/>
    <property type="match status" value="1"/>
</dbReference>
<feature type="transmembrane region" description="Helical" evidence="12">
    <location>
        <begin position="517"/>
        <end position="537"/>
    </location>
</feature>
<dbReference type="OrthoDB" id="9806824at2"/>
<keyword evidence="15" id="KW-1185">Reference proteome</keyword>
<dbReference type="PANTHER" id="PTHR43867">
    <property type="entry name" value="CELLULOSE SYNTHASE CATALYTIC SUBUNIT A [UDP-FORMING]"/>
    <property type="match status" value="1"/>
</dbReference>
<keyword evidence="8 14" id="KW-0808">Transferase</keyword>
<evidence type="ECO:0000256" key="2">
    <source>
        <dbReference type="ARBA" id="ARBA00005001"/>
    </source>
</evidence>
<dbReference type="InterPro" id="IPR050321">
    <property type="entry name" value="Glycosyltr_2/OpgH_subfam"/>
</dbReference>
<evidence type="ECO:0000256" key="7">
    <source>
        <dbReference type="ARBA" id="ARBA00022676"/>
    </source>
</evidence>
<dbReference type="Pfam" id="PF13632">
    <property type="entry name" value="Glyco_trans_2_3"/>
    <property type="match status" value="1"/>
</dbReference>
<evidence type="ECO:0000256" key="5">
    <source>
        <dbReference type="ARBA" id="ARBA00022475"/>
    </source>
</evidence>
<proteinExistence type="inferred from homology"/>
<comment type="caution">
    <text evidence="14">The sequence shown here is derived from an EMBL/GenBank/DDBJ whole genome shotgun (WGS) entry which is preliminary data.</text>
</comment>
<evidence type="ECO:0000256" key="3">
    <source>
        <dbReference type="ARBA" id="ARBA00009337"/>
    </source>
</evidence>
<dbReference type="Proteomes" id="UP000006786">
    <property type="component" value="Unassembled WGS sequence"/>
</dbReference>
<evidence type="ECO:0000313" key="15">
    <source>
        <dbReference type="Proteomes" id="UP000006786"/>
    </source>
</evidence>
<feature type="transmembrane region" description="Helical" evidence="12">
    <location>
        <begin position="38"/>
        <end position="59"/>
    </location>
</feature>
<evidence type="ECO:0000256" key="1">
    <source>
        <dbReference type="ARBA" id="ARBA00004429"/>
    </source>
</evidence>
<evidence type="ECO:0000256" key="8">
    <source>
        <dbReference type="ARBA" id="ARBA00022679"/>
    </source>
</evidence>
<dbReference type="InterPro" id="IPR029044">
    <property type="entry name" value="Nucleotide-diphossugar_trans"/>
</dbReference>
<gene>
    <name evidence="14" type="ORF">NA2_14292</name>
</gene>
<dbReference type="NCBIfam" id="NF003959">
    <property type="entry name" value="PRK05454.2-2"/>
    <property type="match status" value="1"/>
</dbReference>
<organism evidence="14 15">
    <name type="scientific">Nitratireductor pacificus pht-3B</name>
    <dbReference type="NCBI Taxonomy" id="391937"/>
    <lineage>
        <taxon>Bacteria</taxon>
        <taxon>Pseudomonadati</taxon>
        <taxon>Pseudomonadota</taxon>
        <taxon>Alphaproteobacteria</taxon>
        <taxon>Hyphomicrobiales</taxon>
        <taxon>Phyllobacteriaceae</taxon>
        <taxon>Nitratireductor</taxon>
    </lineage>
</organism>
<keyword evidence="10 12" id="KW-1133">Transmembrane helix</keyword>
<dbReference type="RefSeq" id="WP_008597706.1">
    <property type="nucleotide sequence ID" value="NZ_AMRM01000016.1"/>
</dbReference>
<comment type="subcellular location">
    <subcellularLocation>
        <location evidence="1">Cell inner membrane</location>
        <topology evidence="1">Multi-pass membrane protein</topology>
    </subcellularLocation>
</comment>
<accession>K2LK31</accession>
<dbReference type="AlphaFoldDB" id="K2LK31"/>
<evidence type="ECO:0000256" key="10">
    <source>
        <dbReference type="ARBA" id="ARBA00022989"/>
    </source>
</evidence>
<dbReference type="PANTHER" id="PTHR43867:SF5">
    <property type="entry name" value="GLUCANS BIOSYNTHESIS GLUCOSYLTRANSFERASE H"/>
    <property type="match status" value="1"/>
</dbReference>
<evidence type="ECO:0000256" key="4">
    <source>
        <dbReference type="ARBA" id="ARBA00020585"/>
    </source>
</evidence>
<name>K2LK31_9HYPH</name>
<evidence type="ECO:0000256" key="6">
    <source>
        <dbReference type="ARBA" id="ARBA00022519"/>
    </source>
</evidence>
<evidence type="ECO:0000256" key="9">
    <source>
        <dbReference type="ARBA" id="ARBA00022692"/>
    </source>
</evidence>
<evidence type="ECO:0000256" key="11">
    <source>
        <dbReference type="ARBA" id="ARBA00023136"/>
    </source>
</evidence>
<evidence type="ECO:0000259" key="13">
    <source>
        <dbReference type="Pfam" id="PF13632"/>
    </source>
</evidence>
<feature type="transmembrane region" description="Helical" evidence="12">
    <location>
        <begin position="357"/>
        <end position="382"/>
    </location>
</feature>
<dbReference type="eggNOG" id="COG2943">
    <property type="taxonomic scope" value="Bacteria"/>
</dbReference>
<dbReference type="PATRIC" id="fig|391937.3.peg.2938"/>
<keyword evidence="9 12" id="KW-0812">Transmembrane</keyword>
<dbReference type="SUPFAM" id="SSF53448">
    <property type="entry name" value="Nucleotide-diphospho-sugar transferases"/>
    <property type="match status" value="1"/>
</dbReference>
<feature type="transmembrane region" description="Helical" evidence="12">
    <location>
        <begin position="492"/>
        <end position="511"/>
    </location>
</feature>
<reference evidence="14 15" key="1">
    <citation type="journal article" date="2012" name="J. Bacteriol.">
        <title>Genome Sequence of Nitratireductor pacificus Type Strain pht-3B.</title>
        <authorList>
            <person name="Lai Q."/>
            <person name="Li G."/>
            <person name="Shao Z."/>
        </authorList>
    </citation>
    <scope>NUCLEOTIDE SEQUENCE [LARGE SCALE GENOMIC DNA]</scope>
    <source>
        <strain evidence="15">pht-3B</strain>
    </source>
</reference>
<sequence>MVSVRRVLSILFCLSMAGLVSALAIGYFSSDGIQWIDAVRVALLAASTAWLAWGAAYAFNGLLSFPLAAEPPALAPVPSTARTAVLVPVYNEDPVKTFSHVAAMIGSLDALGIGGRFDFAILSDTRDERVAQEEALWFERLRRECGRDAGLYYRRREMNTGKKAGNVADFIRTSGALYDYLIVLDADSLMEGTTMAEMVRRMDADPKLGLLQTLPKIVHARSYFGRAMQFSTAYYSPVYTRGLAELQGNAGPFWGHNAIVRTRAFAQSCGLPELTGTPPFGGHILSHDYVEAALLTRNGWTVRVDPDLTGSFEEGPDNVIDFAKRDRRWCQGNLQHGRVMTAPGLKPWSRFVFLQNIMAYVTSPLWGLFILASIAAPTLKGVPDYFPEPGLSAVFPRVEQGLALTLLVGVFGLLIGPKLLIVLRGALSGANAAFGGTARALRNTLAEIASTSLLAPIMLMYQCRAVLEVFSGMDGGWPATNREAGSVSLSEAWAASWWISATGLVTLGFAFQFAPEYVSWLLLVAAPQVFAPLLIHVSSWTASAGSRQAGLFQTGADSQPAPVVVRQEAVLARWRGGMVHAGDVRTPGDEPVGLGVLASGVDAER</sequence>
<dbReference type="GO" id="GO:0005886">
    <property type="term" value="C:plasma membrane"/>
    <property type="evidence" value="ECO:0007669"/>
    <property type="project" value="UniProtKB-SubCell"/>
</dbReference>
<evidence type="ECO:0000313" key="14">
    <source>
        <dbReference type="EMBL" id="EKF18089.1"/>
    </source>
</evidence>
<dbReference type="NCBIfam" id="NF003962">
    <property type="entry name" value="PRK05454.2-5"/>
    <property type="match status" value="1"/>
</dbReference>
<dbReference type="Gene3D" id="3.90.550.10">
    <property type="entry name" value="Spore Coat Polysaccharide Biosynthesis Protein SpsA, Chain A"/>
    <property type="match status" value="1"/>
</dbReference>
<evidence type="ECO:0000256" key="12">
    <source>
        <dbReference type="SAM" id="Phobius"/>
    </source>
</evidence>
<dbReference type="EMBL" id="AMRM01000016">
    <property type="protein sequence ID" value="EKF18089.1"/>
    <property type="molecule type" value="Genomic_DNA"/>
</dbReference>
<keyword evidence="7" id="KW-0328">Glycosyltransferase</keyword>
<feature type="domain" description="Glycosyltransferase 2-like" evidence="13">
    <location>
        <begin position="181"/>
        <end position="382"/>
    </location>
</feature>
<dbReference type="STRING" id="391937.NA2_14292"/>